<comment type="subunit">
    <text evidence="5">Heterooligomer composed of large and small subunits.</text>
</comment>
<dbReference type="Gene3D" id="2.40.50.140">
    <property type="entry name" value="Nucleic acid-binding proteins"/>
    <property type="match status" value="1"/>
</dbReference>
<dbReference type="HAMAP" id="MF_00378">
    <property type="entry name" value="Exonuc_7_L"/>
    <property type="match status" value="1"/>
</dbReference>
<protein>
    <recommendedName>
        <fullName evidence="5">Exodeoxyribonuclease 7 large subunit</fullName>
        <ecNumber evidence="5">3.1.11.6</ecNumber>
    </recommendedName>
    <alternativeName>
        <fullName evidence="5">Exodeoxyribonuclease VII large subunit</fullName>
        <shortName evidence="5">Exonuclease VII large subunit</shortName>
    </alternativeName>
</protein>
<keyword evidence="7" id="KW-0175">Coiled coil</keyword>
<dbReference type="SUPFAM" id="SSF50249">
    <property type="entry name" value="Nucleic acid-binding proteins"/>
    <property type="match status" value="1"/>
</dbReference>
<dbReference type="CDD" id="cd04489">
    <property type="entry name" value="ExoVII_LU_OBF"/>
    <property type="match status" value="1"/>
</dbReference>
<keyword evidence="2 5" id="KW-0540">Nuclease</keyword>
<keyword evidence="3 5" id="KW-0378">Hydrolase</keyword>
<feature type="coiled-coil region" evidence="7">
    <location>
        <begin position="297"/>
        <end position="355"/>
    </location>
</feature>
<evidence type="ECO:0000256" key="1">
    <source>
        <dbReference type="ARBA" id="ARBA00022490"/>
    </source>
</evidence>
<dbReference type="InterPro" id="IPR020579">
    <property type="entry name" value="Exonuc_VII_lsu_C"/>
</dbReference>
<evidence type="ECO:0000256" key="2">
    <source>
        <dbReference type="ARBA" id="ARBA00022722"/>
    </source>
</evidence>
<evidence type="ECO:0000256" key="6">
    <source>
        <dbReference type="RuleBase" id="RU004355"/>
    </source>
</evidence>
<proteinExistence type="inferred from homology"/>
<comment type="caution">
    <text evidence="10">The sequence shown here is derived from an EMBL/GenBank/DDBJ whole genome shotgun (WGS) entry which is preliminary data.</text>
</comment>
<dbReference type="InterPro" id="IPR012340">
    <property type="entry name" value="NA-bd_OB-fold"/>
</dbReference>
<dbReference type="Pfam" id="PF13742">
    <property type="entry name" value="tRNA_anti_2"/>
    <property type="match status" value="1"/>
</dbReference>
<dbReference type="RefSeq" id="WP_413273158.1">
    <property type="nucleotide sequence ID" value="NZ_JBHFNQ010000196.1"/>
</dbReference>
<comment type="similarity">
    <text evidence="5 6">Belongs to the XseA family.</text>
</comment>
<dbReference type="EC" id="3.1.11.6" evidence="5"/>
<evidence type="ECO:0000256" key="7">
    <source>
        <dbReference type="SAM" id="Coils"/>
    </source>
</evidence>
<comment type="function">
    <text evidence="5">Bidirectionally degrades single-stranded DNA into large acid-insoluble oligonucleotides, which are then degraded further into small acid-soluble oligonucleotides.</text>
</comment>
<feature type="domain" description="OB-fold nucleic acid binding" evidence="9">
    <location>
        <begin position="15"/>
        <end position="108"/>
    </location>
</feature>
<dbReference type="PANTHER" id="PTHR30008">
    <property type="entry name" value="EXODEOXYRIBONUCLEASE 7 LARGE SUBUNIT"/>
    <property type="match status" value="1"/>
</dbReference>
<evidence type="ECO:0000256" key="5">
    <source>
        <dbReference type="HAMAP-Rule" id="MF_00378"/>
    </source>
</evidence>
<keyword evidence="1 5" id="KW-0963">Cytoplasm</keyword>
<reference evidence="10 11" key="1">
    <citation type="submission" date="2024-09" db="EMBL/GenBank/DDBJ databases">
        <title>Floridaenema gen nov. (Aerosakkonemataceae, Aerosakkonematales ord. nov., Cyanobacteria) from benthic tropical and subtropical fresh waters, with the description of four new species.</title>
        <authorList>
            <person name="Moretto J.A."/>
            <person name="Berthold D.E."/>
            <person name="Lefler F.W."/>
            <person name="Huang I.-S."/>
            <person name="Laughinghouse H. IV."/>
        </authorList>
    </citation>
    <scope>NUCLEOTIDE SEQUENCE [LARGE SCALE GENOMIC DNA]</scope>
    <source>
        <strain evidence="10 11">BLCC-F46</strain>
    </source>
</reference>
<comment type="catalytic activity">
    <reaction evidence="5 6">
        <text>Exonucleolytic cleavage in either 5'- to 3'- or 3'- to 5'-direction to yield nucleoside 5'-phosphates.</text>
        <dbReference type="EC" id="3.1.11.6"/>
    </reaction>
</comment>
<evidence type="ECO:0000259" key="8">
    <source>
        <dbReference type="Pfam" id="PF02601"/>
    </source>
</evidence>
<keyword evidence="11" id="KW-1185">Reference proteome</keyword>
<dbReference type="InterPro" id="IPR003753">
    <property type="entry name" value="Exonuc_VII_L"/>
</dbReference>
<dbReference type="Pfam" id="PF02601">
    <property type="entry name" value="Exonuc_VII_L"/>
    <property type="match status" value="1"/>
</dbReference>
<organism evidence="10 11">
    <name type="scientific">Floridaenema aerugineum BLCC-F46</name>
    <dbReference type="NCBI Taxonomy" id="3153654"/>
    <lineage>
        <taxon>Bacteria</taxon>
        <taxon>Bacillati</taxon>
        <taxon>Cyanobacteriota</taxon>
        <taxon>Cyanophyceae</taxon>
        <taxon>Oscillatoriophycideae</taxon>
        <taxon>Aerosakkonematales</taxon>
        <taxon>Aerosakkonemataceae</taxon>
        <taxon>Floridanema</taxon>
        <taxon>Floridanema aerugineum</taxon>
    </lineage>
</organism>
<accession>A0ABV4XBF8</accession>
<feature type="domain" description="Exonuclease VII large subunit C-terminal" evidence="8">
    <location>
        <begin position="134"/>
        <end position="313"/>
    </location>
</feature>
<dbReference type="PANTHER" id="PTHR30008:SF0">
    <property type="entry name" value="EXODEOXYRIBONUCLEASE 7 LARGE SUBUNIT"/>
    <property type="match status" value="1"/>
</dbReference>
<sequence length="427" mass="47925">MSSHLSHNLILETALSVDGITDYIKELLEEDANLTQVWVYGEVSSASPHSKGLFFTLQDSNGTTSIRCVVWGNLVKELVQMPKKGEQVLVLGSLTLYRQRGEYQLRVFQALPAGEGLQALRYQQLRNRLQAEGLFDRQRKRSLPPHPQTIAVVTSPQAAAWGDIQKTLQQRYPGVQVLLSPAIVQGEQAPDSIVAAIARVEKDSRAQVIILGRGGGSVEDLACFNDERVVRAIAFSSIPIVTGIGHERDESLADLAADFAAHTPTAAAEKVVPRLDDLIIEHQERVLHLRKVINRQVEREESRVLLLKNRLRRLRIDRFVEEKGRSLSWLQQRLIQVTNQQFEAANQRCELLQHKLASLDPKSVLQRGYAVVRNQAGGIVKSDQDLQIGEELLIQLGKGKVKVEVREVLEDLEPQRRRGRRGSQRSK</sequence>
<name>A0ABV4XBF8_9CYAN</name>
<evidence type="ECO:0000256" key="3">
    <source>
        <dbReference type="ARBA" id="ARBA00022801"/>
    </source>
</evidence>
<dbReference type="Proteomes" id="UP001576774">
    <property type="component" value="Unassembled WGS sequence"/>
</dbReference>
<gene>
    <name evidence="5 10" type="primary">xseA</name>
    <name evidence="10" type="ORF">ACE1CC_25055</name>
</gene>
<evidence type="ECO:0000259" key="9">
    <source>
        <dbReference type="Pfam" id="PF13742"/>
    </source>
</evidence>
<evidence type="ECO:0000313" key="11">
    <source>
        <dbReference type="Proteomes" id="UP001576774"/>
    </source>
</evidence>
<keyword evidence="4 5" id="KW-0269">Exonuclease</keyword>
<evidence type="ECO:0000313" key="10">
    <source>
        <dbReference type="EMBL" id="MFB2880132.1"/>
    </source>
</evidence>
<comment type="subcellular location">
    <subcellularLocation>
        <location evidence="5 6">Cytoplasm</location>
    </subcellularLocation>
</comment>
<dbReference type="EMBL" id="JBHFNQ010000196">
    <property type="protein sequence ID" value="MFB2880132.1"/>
    <property type="molecule type" value="Genomic_DNA"/>
</dbReference>
<evidence type="ECO:0000256" key="4">
    <source>
        <dbReference type="ARBA" id="ARBA00022839"/>
    </source>
</evidence>
<dbReference type="GO" id="GO:0008855">
    <property type="term" value="F:exodeoxyribonuclease VII activity"/>
    <property type="evidence" value="ECO:0007669"/>
    <property type="project" value="UniProtKB-EC"/>
</dbReference>
<dbReference type="NCBIfam" id="TIGR00237">
    <property type="entry name" value="xseA"/>
    <property type="match status" value="1"/>
</dbReference>
<dbReference type="InterPro" id="IPR025824">
    <property type="entry name" value="OB-fold_nuc-bd_dom"/>
</dbReference>